<accession>A0ABP6SG74</accession>
<comment type="caution">
    <text evidence="4">The sequence shown here is derived from an EMBL/GenBank/DDBJ whole genome shotgun (WGS) entry which is preliminary data.</text>
</comment>
<dbReference type="InterPro" id="IPR036412">
    <property type="entry name" value="HAD-like_sf"/>
</dbReference>
<dbReference type="PANTHER" id="PTHR46470:SF4">
    <property type="entry name" value="5-AMINO-6-(5-PHOSPHO-D-RIBITYLAMINO)URACIL PHOSPHATASE YIGB"/>
    <property type="match status" value="1"/>
</dbReference>
<dbReference type="SFLD" id="SFLDG01129">
    <property type="entry name" value="C1.5:_HAD__Beta-PGM__Phosphata"/>
    <property type="match status" value="1"/>
</dbReference>
<dbReference type="InterPro" id="IPR006439">
    <property type="entry name" value="HAD-SF_hydro_IA"/>
</dbReference>
<keyword evidence="5" id="KW-1185">Reference proteome</keyword>
<keyword evidence="3" id="KW-0460">Magnesium</keyword>
<dbReference type="InterPro" id="IPR023214">
    <property type="entry name" value="HAD_sf"/>
</dbReference>
<evidence type="ECO:0000313" key="4">
    <source>
        <dbReference type="EMBL" id="GAA3376108.1"/>
    </source>
</evidence>
<dbReference type="RefSeq" id="WP_345040823.1">
    <property type="nucleotide sequence ID" value="NZ_BAAAYL010000001.1"/>
</dbReference>
<gene>
    <name evidence="4" type="ORF">GCM10020367_46510</name>
</gene>
<dbReference type="Gene3D" id="1.20.120.1600">
    <property type="match status" value="1"/>
</dbReference>
<evidence type="ECO:0000256" key="2">
    <source>
        <dbReference type="ARBA" id="ARBA00022801"/>
    </source>
</evidence>
<dbReference type="NCBIfam" id="TIGR01549">
    <property type="entry name" value="HAD-SF-IA-v1"/>
    <property type="match status" value="1"/>
</dbReference>
<sequence length="240" mass="25875">MPIRAVLWDVDDTLFDYTGADRAGMRDHLEAEGLLGGFDSAEQALGLWREVTDIHWKRFSAGETDFQGQCRDRVRAFIGAPAMSDSEADAWFSRYVGHYEAAWSLFPDTLPVLDSLADGYRHAVLSNSSLRAQEPKLRALGVWDRFEAVLCAVELGVSKPAAEAFHAGCAALGLPPGEVLYVGDHPEIDARGAAGAGLAAVWLDRSGDGGEAGLVRITGLEQLPELLRGDTRFGAPDTFG</sequence>
<organism evidence="4 5">
    <name type="scientific">Streptomyces sannanensis</name>
    <dbReference type="NCBI Taxonomy" id="285536"/>
    <lineage>
        <taxon>Bacteria</taxon>
        <taxon>Bacillati</taxon>
        <taxon>Actinomycetota</taxon>
        <taxon>Actinomycetes</taxon>
        <taxon>Kitasatosporales</taxon>
        <taxon>Streptomycetaceae</taxon>
        <taxon>Streptomyces</taxon>
    </lineage>
</organism>
<evidence type="ECO:0000256" key="1">
    <source>
        <dbReference type="ARBA" id="ARBA00001946"/>
    </source>
</evidence>
<name>A0ABP6SG74_9ACTN</name>
<keyword evidence="2 4" id="KW-0378">Hydrolase</keyword>
<dbReference type="Proteomes" id="UP001499990">
    <property type="component" value="Unassembled WGS sequence"/>
</dbReference>
<protein>
    <submittedName>
        <fullName evidence="4">HAD family hydrolase</fullName>
    </submittedName>
</protein>
<dbReference type="Gene3D" id="3.40.50.1000">
    <property type="entry name" value="HAD superfamily/HAD-like"/>
    <property type="match status" value="1"/>
</dbReference>
<evidence type="ECO:0000313" key="5">
    <source>
        <dbReference type="Proteomes" id="UP001499990"/>
    </source>
</evidence>
<reference evidence="5" key="1">
    <citation type="journal article" date="2019" name="Int. J. Syst. Evol. Microbiol.">
        <title>The Global Catalogue of Microorganisms (GCM) 10K type strain sequencing project: providing services to taxonomists for standard genome sequencing and annotation.</title>
        <authorList>
            <consortium name="The Broad Institute Genomics Platform"/>
            <consortium name="The Broad Institute Genome Sequencing Center for Infectious Disease"/>
            <person name="Wu L."/>
            <person name="Ma J."/>
        </authorList>
    </citation>
    <scope>NUCLEOTIDE SEQUENCE [LARGE SCALE GENOMIC DNA]</scope>
    <source>
        <strain evidence="5">JCM 9651</strain>
    </source>
</reference>
<dbReference type="PANTHER" id="PTHR46470">
    <property type="entry name" value="N-ACYLNEURAMINATE-9-PHOSPHATASE"/>
    <property type="match status" value="1"/>
</dbReference>
<dbReference type="SFLD" id="SFLDS00003">
    <property type="entry name" value="Haloacid_Dehalogenase"/>
    <property type="match status" value="1"/>
</dbReference>
<dbReference type="SUPFAM" id="SSF56784">
    <property type="entry name" value="HAD-like"/>
    <property type="match status" value="1"/>
</dbReference>
<dbReference type="Pfam" id="PF00702">
    <property type="entry name" value="Hydrolase"/>
    <property type="match status" value="1"/>
</dbReference>
<dbReference type="PRINTS" id="PR00413">
    <property type="entry name" value="HADHALOGNASE"/>
</dbReference>
<dbReference type="InterPro" id="IPR051400">
    <property type="entry name" value="HAD-like_hydrolase"/>
</dbReference>
<proteinExistence type="predicted"/>
<comment type="cofactor">
    <cofactor evidence="1">
        <name>Mg(2+)</name>
        <dbReference type="ChEBI" id="CHEBI:18420"/>
    </cofactor>
</comment>
<evidence type="ECO:0000256" key="3">
    <source>
        <dbReference type="ARBA" id="ARBA00022842"/>
    </source>
</evidence>
<dbReference type="GO" id="GO:0016787">
    <property type="term" value="F:hydrolase activity"/>
    <property type="evidence" value="ECO:0007669"/>
    <property type="project" value="UniProtKB-KW"/>
</dbReference>
<dbReference type="EMBL" id="BAAAYL010000001">
    <property type="protein sequence ID" value="GAA3376108.1"/>
    <property type="molecule type" value="Genomic_DNA"/>
</dbReference>